<dbReference type="PRINTS" id="PR00793">
    <property type="entry name" value="PROAMNOPTASE"/>
</dbReference>
<dbReference type="AlphaFoldDB" id="A0A6A6PQ67"/>
<dbReference type="GO" id="GO:0008233">
    <property type="term" value="F:peptidase activity"/>
    <property type="evidence" value="ECO:0007669"/>
    <property type="project" value="InterPro"/>
</dbReference>
<dbReference type="InterPro" id="IPR000073">
    <property type="entry name" value="AB_hydrolase_1"/>
</dbReference>
<dbReference type="EMBL" id="MU001637">
    <property type="protein sequence ID" value="KAF2481946.1"/>
    <property type="molecule type" value="Genomic_DNA"/>
</dbReference>
<dbReference type="PANTHER" id="PTHR43248:SF2">
    <property type="entry name" value="PROLYL AMINOPEPTIDASE"/>
    <property type="match status" value="1"/>
</dbReference>
<proteinExistence type="inferred from homology"/>
<reference evidence="4" key="1">
    <citation type="journal article" date="2020" name="Stud. Mycol.">
        <title>101 Dothideomycetes genomes: a test case for predicting lifestyles and emergence of pathogens.</title>
        <authorList>
            <person name="Haridas S."/>
            <person name="Albert R."/>
            <person name="Binder M."/>
            <person name="Bloem J."/>
            <person name="Labutti K."/>
            <person name="Salamov A."/>
            <person name="Andreopoulos B."/>
            <person name="Baker S."/>
            <person name="Barry K."/>
            <person name="Bills G."/>
            <person name="Bluhm B."/>
            <person name="Cannon C."/>
            <person name="Castanera R."/>
            <person name="Culley D."/>
            <person name="Daum C."/>
            <person name="Ezra D."/>
            <person name="Gonzalez J."/>
            <person name="Henrissat B."/>
            <person name="Kuo A."/>
            <person name="Liang C."/>
            <person name="Lipzen A."/>
            <person name="Lutzoni F."/>
            <person name="Magnuson J."/>
            <person name="Mondo S."/>
            <person name="Nolan M."/>
            <person name="Ohm R."/>
            <person name="Pangilinan J."/>
            <person name="Park H.-J."/>
            <person name="Ramirez L."/>
            <person name="Alfaro M."/>
            <person name="Sun H."/>
            <person name="Tritt A."/>
            <person name="Yoshinaga Y."/>
            <person name="Zwiers L.-H."/>
            <person name="Turgeon B."/>
            <person name="Goodwin S."/>
            <person name="Spatafora J."/>
            <person name="Crous P."/>
            <person name="Grigoriev I."/>
        </authorList>
    </citation>
    <scope>NUCLEOTIDE SEQUENCE</scope>
    <source>
        <strain evidence="4">CBS 113389</strain>
    </source>
</reference>
<dbReference type="OrthoDB" id="1898734at2759"/>
<name>A0A6A6PQ67_9PEZI</name>
<evidence type="ECO:0000256" key="2">
    <source>
        <dbReference type="ARBA" id="ARBA00022801"/>
    </source>
</evidence>
<dbReference type="InterPro" id="IPR029058">
    <property type="entry name" value="AB_hydrolase_fold"/>
</dbReference>
<gene>
    <name evidence="4" type="ORF">BDY17DRAFT_311560</name>
</gene>
<dbReference type="SUPFAM" id="SSF53474">
    <property type="entry name" value="alpha/beta-Hydrolases"/>
    <property type="match status" value="1"/>
</dbReference>
<dbReference type="InterPro" id="IPR051601">
    <property type="entry name" value="Serine_prot/Carboxylest_S33"/>
</dbReference>
<dbReference type="Proteomes" id="UP000799767">
    <property type="component" value="Unassembled WGS sequence"/>
</dbReference>
<accession>A0A6A6PQ67</accession>
<comment type="similarity">
    <text evidence="1">Belongs to the peptidase S33 family.</text>
</comment>
<keyword evidence="5" id="KW-1185">Reference proteome</keyword>
<evidence type="ECO:0000256" key="1">
    <source>
        <dbReference type="ARBA" id="ARBA00010088"/>
    </source>
</evidence>
<evidence type="ECO:0000313" key="5">
    <source>
        <dbReference type="Proteomes" id="UP000799767"/>
    </source>
</evidence>
<dbReference type="InterPro" id="IPR002410">
    <property type="entry name" value="Peptidase_S33"/>
</dbReference>
<feature type="domain" description="AB hydrolase-1" evidence="3">
    <location>
        <begin position="69"/>
        <end position="199"/>
    </location>
</feature>
<evidence type="ECO:0000313" key="4">
    <source>
        <dbReference type="EMBL" id="KAF2481946.1"/>
    </source>
</evidence>
<dbReference type="GeneID" id="54476548"/>
<dbReference type="RefSeq" id="XP_033588516.1">
    <property type="nucleotide sequence ID" value="XM_033735546.1"/>
</dbReference>
<sequence>MKLNIAPAKIVSQQSHIVYGKIKVTEHFFDVPKDYSKPDAGTIRVFARSARKHESPIVPDTSKDKQQLPLMCYLQGGPGFGCGPPQHNPLTQTILDKGYELLYLDQRGTGLSTPITASTLQMRGDNAVQTRYLKLYRADNIVRDCEAIRKALTADYPEEKQKWSIAGQSFGGFCSLTYLSFYPEGLRESFIFGGLASLTADADEVYRRTYKRTVERNQAYYAKYPEDVERVKKIMNYLQRFGDGKIKLPSEGSLTRRRFQQLGIAFGGHGGLDSVHDIVLRAATDIDAFGHLTRTSLSTIDYAASFDDALIYAILHEPIYCQGEGPANWSAHRIISDFPAFDLDKKDGAPIYFTGEMIYPHMFEDYSELRQVEDVANRVAAETDWPKLYDVEQLARNEVPVYAAAYVEDMYVDFELSMETARRVKGCKVFATNVLFHNAVRSRMDEVVKQLFALRDDVVE</sequence>
<protein>
    <submittedName>
        <fullName evidence="4">Alpha/Beta hydrolase protein</fullName>
    </submittedName>
</protein>
<dbReference type="GO" id="GO:0006508">
    <property type="term" value="P:proteolysis"/>
    <property type="evidence" value="ECO:0007669"/>
    <property type="project" value="InterPro"/>
</dbReference>
<organism evidence="4 5">
    <name type="scientific">Neohortaea acidophila</name>
    <dbReference type="NCBI Taxonomy" id="245834"/>
    <lineage>
        <taxon>Eukaryota</taxon>
        <taxon>Fungi</taxon>
        <taxon>Dikarya</taxon>
        <taxon>Ascomycota</taxon>
        <taxon>Pezizomycotina</taxon>
        <taxon>Dothideomycetes</taxon>
        <taxon>Dothideomycetidae</taxon>
        <taxon>Mycosphaerellales</taxon>
        <taxon>Teratosphaeriaceae</taxon>
        <taxon>Neohortaea</taxon>
    </lineage>
</organism>
<dbReference type="PANTHER" id="PTHR43248">
    <property type="entry name" value="2-SUCCINYL-6-HYDROXY-2,4-CYCLOHEXADIENE-1-CARBOXYLATE SYNTHASE"/>
    <property type="match status" value="1"/>
</dbReference>
<dbReference type="Pfam" id="PF00561">
    <property type="entry name" value="Abhydrolase_1"/>
    <property type="match status" value="1"/>
</dbReference>
<keyword evidence="2 4" id="KW-0378">Hydrolase</keyword>
<evidence type="ECO:0000259" key="3">
    <source>
        <dbReference type="Pfam" id="PF00561"/>
    </source>
</evidence>
<dbReference type="Gene3D" id="3.40.50.1820">
    <property type="entry name" value="alpha/beta hydrolase"/>
    <property type="match status" value="1"/>
</dbReference>